<gene>
    <name evidence="10" type="primary">mtaB</name>
    <name evidence="10" type="ORF">Tsumi_09720</name>
</gene>
<keyword evidence="11" id="KW-1185">Reference proteome</keyword>
<keyword evidence="2" id="KW-0004">4Fe-4S</keyword>
<dbReference type="PANTHER" id="PTHR11918:SF45">
    <property type="entry name" value="THREONYLCARBAMOYLADENOSINE TRNA METHYLTHIOTRANSFERASE"/>
    <property type="match status" value="1"/>
</dbReference>
<dbReference type="InterPro" id="IPR020612">
    <property type="entry name" value="Methylthiotransferase_CS"/>
</dbReference>
<dbReference type="InterPro" id="IPR005839">
    <property type="entry name" value="Methylthiotransferase"/>
</dbReference>
<dbReference type="NCBIfam" id="TIGR01579">
    <property type="entry name" value="MiaB-like-C"/>
    <property type="match status" value="1"/>
</dbReference>
<protein>
    <submittedName>
        <fullName evidence="10">tRNA (N(6)-L-threonylcarbamoyladenosine(37)-C(2))-methylthiotransferase MtaB</fullName>
    </submittedName>
</protein>
<dbReference type="EMBL" id="BAAFSF010000002">
    <property type="protein sequence ID" value="GAB1251867.1"/>
    <property type="molecule type" value="Genomic_DNA"/>
</dbReference>
<dbReference type="Pfam" id="PF04055">
    <property type="entry name" value="Radical_SAM"/>
    <property type="match status" value="1"/>
</dbReference>
<dbReference type="PROSITE" id="PS51918">
    <property type="entry name" value="RADICAL_SAM"/>
    <property type="match status" value="1"/>
</dbReference>
<dbReference type="InterPro" id="IPR038135">
    <property type="entry name" value="Methylthiotransferase_N_sf"/>
</dbReference>
<keyword evidence="7" id="KW-0411">Iron-sulfur</keyword>
<evidence type="ECO:0000256" key="4">
    <source>
        <dbReference type="ARBA" id="ARBA00022691"/>
    </source>
</evidence>
<dbReference type="Pfam" id="PF00919">
    <property type="entry name" value="UPF0004"/>
    <property type="match status" value="1"/>
</dbReference>
<feature type="domain" description="Radical SAM core" evidence="9">
    <location>
        <begin position="164"/>
        <end position="388"/>
    </location>
</feature>
<evidence type="ECO:0000256" key="5">
    <source>
        <dbReference type="ARBA" id="ARBA00022723"/>
    </source>
</evidence>
<evidence type="ECO:0000259" key="8">
    <source>
        <dbReference type="PROSITE" id="PS51449"/>
    </source>
</evidence>
<keyword evidence="5" id="KW-0479">Metal-binding</keyword>
<dbReference type="Gene3D" id="3.80.30.20">
    <property type="entry name" value="tm_1862 like domain"/>
    <property type="match status" value="1"/>
</dbReference>
<dbReference type="PROSITE" id="PS51449">
    <property type="entry name" value="MTTASE_N"/>
    <property type="match status" value="1"/>
</dbReference>
<keyword evidence="3" id="KW-0808">Transferase</keyword>
<evidence type="ECO:0000256" key="7">
    <source>
        <dbReference type="ARBA" id="ARBA00023014"/>
    </source>
</evidence>
<dbReference type="Proteomes" id="UP001628220">
    <property type="component" value="Unassembled WGS sequence"/>
</dbReference>
<dbReference type="RefSeq" id="WP_411915684.1">
    <property type="nucleotide sequence ID" value="NZ_BAAFSF010000002.1"/>
</dbReference>
<evidence type="ECO:0000256" key="1">
    <source>
        <dbReference type="ARBA" id="ARBA00001966"/>
    </source>
</evidence>
<dbReference type="NCBIfam" id="TIGR00089">
    <property type="entry name" value="MiaB/RimO family radical SAM methylthiotransferase"/>
    <property type="match status" value="1"/>
</dbReference>
<comment type="cofactor">
    <cofactor evidence="1">
        <name>[4Fe-4S] cluster</name>
        <dbReference type="ChEBI" id="CHEBI:49883"/>
    </cofactor>
</comment>
<sequence length="460" mass="51550">MRQQYETALPPLNYGLLKGKRAAYYTLGCKLNFSETSTVGGDLEAYGVERAEEGECADICVINTCSVTSQADKKGRNLIRQVVRANPGAVVVVTGCYAQLAAQEILAIEGVSIVVGSGRKGEIAQHITELLTAEQNGIEIYRKKEIFTGGEQELQHRFEEGCSRDDRTRHFLKVQDGCNYACSYCTIPKARGRSRNGSIASMVAAAERVVEAGGREIVLTGVNIGDYGRTTGERLEDLVKALDAVEGIERYRISSLEPELISDELIDLVAASKHFMPHWHIPLQSGSDEVLRLMRRRYRRALFTDRIERIVRMMPDAFIGLDVIVGMRGETDDLFEESRSFLRDTPFTRLHLFTYSERKDTDALSIPHIVTPAKKRMRSNLLQELSSQHISAFYQRFCGQSRPVLWESTEHEGYMHGFTDNYIKLAAPFDPTAIAQVVPAYIGTQLPHNEEQCMGTLLKD</sequence>
<dbReference type="InterPro" id="IPR058240">
    <property type="entry name" value="rSAM_sf"/>
</dbReference>
<dbReference type="SFLD" id="SFLDG01082">
    <property type="entry name" value="B12-binding_domain_containing"/>
    <property type="match status" value="1"/>
</dbReference>
<dbReference type="SUPFAM" id="SSF102114">
    <property type="entry name" value="Radical SAM enzymes"/>
    <property type="match status" value="1"/>
</dbReference>
<evidence type="ECO:0000313" key="10">
    <source>
        <dbReference type="EMBL" id="GAB1251867.1"/>
    </source>
</evidence>
<dbReference type="InterPro" id="IPR006638">
    <property type="entry name" value="Elp3/MiaA/NifB-like_rSAM"/>
</dbReference>
<evidence type="ECO:0000256" key="6">
    <source>
        <dbReference type="ARBA" id="ARBA00023004"/>
    </source>
</evidence>
<name>A0ABQ0E2E9_9PORP</name>
<comment type="caution">
    <text evidence="10">The sequence shown here is derived from an EMBL/GenBank/DDBJ whole genome shotgun (WGS) entry which is preliminary data.</text>
</comment>
<dbReference type="PROSITE" id="PS01278">
    <property type="entry name" value="MTTASE_RADICAL"/>
    <property type="match status" value="1"/>
</dbReference>
<dbReference type="InterPro" id="IPR007197">
    <property type="entry name" value="rSAM"/>
</dbReference>
<keyword evidence="4" id="KW-0949">S-adenosyl-L-methionine</keyword>
<dbReference type="SFLD" id="SFLDG01061">
    <property type="entry name" value="methylthiotransferase"/>
    <property type="match status" value="1"/>
</dbReference>
<dbReference type="Gene3D" id="3.40.50.12160">
    <property type="entry name" value="Methylthiotransferase, N-terminal domain"/>
    <property type="match status" value="1"/>
</dbReference>
<dbReference type="InterPro" id="IPR023404">
    <property type="entry name" value="rSAM_horseshoe"/>
</dbReference>
<dbReference type="InterPro" id="IPR013848">
    <property type="entry name" value="Methylthiotransferase_N"/>
</dbReference>
<reference evidence="10 11" key="1">
    <citation type="journal article" date="2025" name="Int. J. Syst. Evol. Microbiol.">
        <title>Desulfovibrio falkowii sp. nov., Porphyromonas miyakawae sp. nov., Mediterraneibacter flintii sp. nov. and Owariibacterium komagatae gen. nov., sp. nov., isolated from human faeces.</title>
        <authorList>
            <person name="Hamaguchi T."/>
            <person name="Ohara M."/>
            <person name="Hisatomi A."/>
            <person name="Sekiguchi K."/>
            <person name="Takeda J.I."/>
            <person name="Ueyama J."/>
            <person name="Ito M."/>
            <person name="Nishiwaki H."/>
            <person name="Ogi T."/>
            <person name="Hirayama M."/>
            <person name="Ohkuma M."/>
            <person name="Sakamoto M."/>
            <person name="Ohno K."/>
        </authorList>
    </citation>
    <scope>NUCLEOTIDE SEQUENCE [LARGE SCALE GENOMIC DNA]</scope>
    <source>
        <strain evidence="10 11">13CB11C</strain>
    </source>
</reference>
<organism evidence="10 11">
    <name type="scientific">Porphyromonas miyakawae</name>
    <dbReference type="NCBI Taxonomy" id="3137470"/>
    <lineage>
        <taxon>Bacteria</taxon>
        <taxon>Pseudomonadati</taxon>
        <taxon>Bacteroidota</taxon>
        <taxon>Bacteroidia</taxon>
        <taxon>Bacteroidales</taxon>
        <taxon>Porphyromonadaceae</taxon>
        <taxon>Porphyromonas</taxon>
    </lineage>
</organism>
<accession>A0ABQ0E2E9</accession>
<dbReference type="CDD" id="cd01335">
    <property type="entry name" value="Radical_SAM"/>
    <property type="match status" value="1"/>
</dbReference>
<feature type="domain" description="MTTase N-terminal" evidence="8">
    <location>
        <begin position="20"/>
        <end position="132"/>
    </location>
</feature>
<proteinExistence type="predicted"/>
<evidence type="ECO:0000256" key="3">
    <source>
        <dbReference type="ARBA" id="ARBA00022679"/>
    </source>
</evidence>
<dbReference type="SMART" id="SM00729">
    <property type="entry name" value="Elp3"/>
    <property type="match status" value="1"/>
</dbReference>
<evidence type="ECO:0000313" key="11">
    <source>
        <dbReference type="Proteomes" id="UP001628220"/>
    </source>
</evidence>
<evidence type="ECO:0000256" key="2">
    <source>
        <dbReference type="ARBA" id="ARBA00022485"/>
    </source>
</evidence>
<evidence type="ECO:0000259" key="9">
    <source>
        <dbReference type="PROSITE" id="PS51918"/>
    </source>
</evidence>
<dbReference type="SFLD" id="SFLDS00029">
    <property type="entry name" value="Radical_SAM"/>
    <property type="match status" value="1"/>
</dbReference>
<keyword evidence="6" id="KW-0408">Iron</keyword>
<dbReference type="InterPro" id="IPR006467">
    <property type="entry name" value="MiaB-like_bact"/>
</dbReference>
<dbReference type="PANTHER" id="PTHR11918">
    <property type="entry name" value="RADICAL SAM PROTEINS"/>
    <property type="match status" value="1"/>
</dbReference>